<dbReference type="AlphaFoldDB" id="A0A1Y0B1K4"/>
<geneLocation type="mitochondrion" evidence="1"/>
<name>A0A1Y0B1K4_9LAMI</name>
<protein>
    <submittedName>
        <fullName evidence="1">Uncharacterized protein</fullName>
    </submittedName>
</protein>
<evidence type="ECO:0000313" key="1">
    <source>
        <dbReference type="EMBL" id="ART31277.1"/>
    </source>
</evidence>
<accession>A0A1Y0B1K4</accession>
<organism evidence="1">
    <name type="scientific">Utricularia reniformis</name>
    <dbReference type="NCBI Taxonomy" id="192314"/>
    <lineage>
        <taxon>Eukaryota</taxon>
        <taxon>Viridiplantae</taxon>
        <taxon>Streptophyta</taxon>
        <taxon>Embryophyta</taxon>
        <taxon>Tracheophyta</taxon>
        <taxon>Spermatophyta</taxon>
        <taxon>Magnoliopsida</taxon>
        <taxon>eudicotyledons</taxon>
        <taxon>Gunneridae</taxon>
        <taxon>Pentapetalae</taxon>
        <taxon>asterids</taxon>
        <taxon>lamiids</taxon>
        <taxon>Lamiales</taxon>
        <taxon>Lentibulariaceae</taxon>
        <taxon>Utricularia</taxon>
    </lineage>
</organism>
<gene>
    <name evidence="1" type="ORF">AEK19_MT1054</name>
</gene>
<dbReference type="EMBL" id="KY774314">
    <property type="protein sequence ID" value="ART31277.1"/>
    <property type="molecule type" value="Genomic_DNA"/>
</dbReference>
<proteinExistence type="predicted"/>
<sequence>MRLRESAKQLELIWVIGTRDIIALTTQAATRSFNSYNGYTEPDSRKIGLLLFLNLLRTDSKTHSLPGTAGAARTQLHRASSPTPLCCPGTEPTALIASSSLELFPSSSQVHYFFPIVESRPDCFLAFLGY</sequence>
<keyword evidence="1" id="KW-0496">Mitochondrion</keyword>
<reference evidence="1" key="1">
    <citation type="submission" date="2017-03" db="EMBL/GenBank/DDBJ databases">
        <title>The mitochondrial genome of the carnivorous plant Utricularia reniformis (Lentibulariaceae): structure, comparative analysis and evolutionary landmarks.</title>
        <authorList>
            <person name="Silva S.R."/>
            <person name="Alvarenga D.O."/>
            <person name="Michael T.P."/>
            <person name="Miranda V.F.O."/>
            <person name="Varani A.M."/>
        </authorList>
    </citation>
    <scope>NUCLEOTIDE SEQUENCE</scope>
</reference>